<dbReference type="InterPro" id="IPR003660">
    <property type="entry name" value="HAMP_dom"/>
</dbReference>
<evidence type="ECO:0000256" key="4">
    <source>
        <dbReference type="PROSITE-ProRule" id="PRU00284"/>
    </source>
</evidence>
<sequence>MSVHSKKSTFSVSQRLWTLGLGAAAGVSAMIAVGVYESRVISAELAQAEAIRQEVETVVSMRHANTTMVLAAMDTLVDKAEKQVKPERQEIVASSVKTLRSGEKALFELAEALGMPDAVANFDRDLTALEKAIAVDLKALVEQGASEEAYGAIDDTIDGAGEGLGNLLSDMAARGGTAVRERLQLADEASNASLYIQLAAGVVALAGVILMQMHHGNNLRRGILAVRRSMGRILEGDIRTPVEMTDRGDEIGEMARATEQFRQAAEEKLALESQSEDARLAREQERRSSEAAQRADAEAIRFAVEALATGLGRLAAGDITATIDTPFRDDLERLRNDFNKTIVELQSVVGDIRMNSVSIQSYSQQMRSAAEDLAKRTEQQAASLEETAAALDQITTRVRNSSDKANEAGKMVDATRQTSERSGKVVSDAMAAMERIEDASREIGKIINVIDEIAFQTNLLALNAGVEAARAGEAGKGFAVVAQEVRELAGRAAGAAKDIKTLVNKSSEEVKNGVSLVTATGEVLQHIGEDVVRISDHVISIVSDTHEQNTGLSEINAAVLQMDQVTQQNAAMVEQTSAASHTLAQDADKLIQAISRFKLRERNVAYSGPQTVRETPRPQASPARALVSKVAGAFNRNAAVAQAEPVRASDNWEEF</sequence>
<dbReference type="GO" id="GO:0016020">
    <property type="term" value="C:membrane"/>
    <property type="evidence" value="ECO:0007669"/>
    <property type="project" value="UniProtKB-SubCell"/>
</dbReference>
<evidence type="ECO:0000259" key="9">
    <source>
        <dbReference type="PROSITE" id="PS50885"/>
    </source>
</evidence>
<dbReference type="PANTHER" id="PTHR43531:SF11">
    <property type="entry name" value="METHYL-ACCEPTING CHEMOTAXIS PROTEIN 3"/>
    <property type="match status" value="1"/>
</dbReference>
<dbReference type="InterPro" id="IPR004089">
    <property type="entry name" value="MCPsignal_dom"/>
</dbReference>
<evidence type="ECO:0000256" key="6">
    <source>
        <dbReference type="SAM" id="MobiDB-lite"/>
    </source>
</evidence>
<dbReference type="AlphaFoldDB" id="A0A7W6NJJ7"/>
<dbReference type="RefSeq" id="WP_183364744.1">
    <property type="nucleotide sequence ID" value="NZ_JACIEZ010000001.1"/>
</dbReference>
<evidence type="ECO:0000256" key="2">
    <source>
        <dbReference type="ARBA" id="ARBA00022500"/>
    </source>
</evidence>
<evidence type="ECO:0000313" key="10">
    <source>
        <dbReference type="EMBL" id="MBB4063564.1"/>
    </source>
</evidence>
<evidence type="ECO:0000256" key="3">
    <source>
        <dbReference type="ARBA" id="ARBA00029447"/>
    </source>
</evidence>
<feature type="domain" description="HAMP" evidence="9">
    <location>
        <begin position="298"/>
        <end position="350"/>
    </location>
</feature>
<gene>
    <name evidence="10" type="ORF">GGR23_000725</name>
</gene>
<keyword evidence="7" id="KW-0472">Membrane</keyword>
<dbReference type="SUPFAM" id="SSF58104">
    <property type="entry name" value="Methyl-accepting chemotaxis protein (MCP) signaling domain"/>
    <property type="match status" value="1"/>
</dbReference>
<dbReference type="PROSITE" id="PS50111">
    <property type="entry name" value="CHEMOTAXIS_TRANSDUC_2"/>
    <property type="match status" value="1"/>
</dbReference>
<feature type="region of interest" description="Disordered" evidence="6">
    <location>
        <begin position="272"/>
        <end position="294"/>
    </location>
</feature>
<dbReference type="FunFam" id="1.10.287.950:FF:000001">
    <property type="entry name" value="Methyl-accepting chemotaxis sensory transducer"/>
    <property type="match status" value="1"/>
</dbReference>
<dbReference type="PRINTS" id="PR00260">
    <property type="entry name" value="CHEMTRNSDUCR"/>
</dbReference>
<reference evidence="10 11" key="1">
    <citation type="submission" date="2020-08" db="EMBL/GenBank/DDBJ databases">
        <title>Genomic Encyclopedia of Type Strains, Phase IV (KMG-IV): sequencing the most valuable type-strain genomes for metagenomic binning, comparative biology and taxonomic classification.</title>
        <authorList>
            <person name="Goeker M."/>
        </authorList>
    </citation>
    <scope>NUCLEOTIDE SEQUENCE [LARGE SCALE GENOMIC DNA]</scope>
    <source>
        <strain evidence="10 11">DSM 29853</strain>
    </source>
</reference>
<dbReference type="InterPro" id="IPR051310">
    <property type="entry name" value="MCP_chemotaxis"/>
</dbReference>
<protein>
    <submittedName>
        <fullName evidence="10">Methyl-accepting chemotaxis protein</fullName>
    </submittedName>
</protein>
<dbReference type="PANTHER" id="PTHR43531">
    <property type="entry name" value="PROTEIN ICFG"/>
    <property type="match status" value="1"/>
</dbReference>
<accession>A0A7W6NJJ7</accession>
<dbReference type="InterPro" id="IPR004090">
    <property type="entry name" value="Chemotax_Me-accpt_rcpt"/>
</dbReference>
<evidence type="ECO:0000256" key="5">
    <source>
        <dbReference type="SAM" id="Coils"/>
    </source>
</evidence>
<feature type="transmembrane region" description="Helical" evidence="7">
    <location>
        <begin position="192"/>
        <end position="211"/>
    </location>
</feature>
<evidence type="ECO:0000313" key="11">
    <source>
        <dbReference type="Proteomes" id="UP000528286"/>
    </source>
</evidence>
<feature type="transmembrane region" description="Helical" evidence="7">
    <location>
        <begin position="16"/>
        <end position="36"/>
    </location>
</feature>
<dbReference type="GO" id="GO:0004888">
    <property type="term" value="F:transmembrane signaling receptor activity"/>
    <property type="evidence" value="ECO:0007669"/>
    <property type="project" value="InterPro"/>
</dbReference>
<feature type="domain" description="Methyl-accepting transducer" evidence="8">
    <location>
        <begin position="355"/>
        <end position="584"/>
    </location>
</feature>
<evidence type="ECO:0000259" key="8">
    <source>
        <dbReference type="PROSITE" id="PS50111"/>
    </source>
</evidence>
<comment type="similarity">
    <text evidence="3">Belongs to the methyl-accepting chemotaxis (MCP) protein family.</text>
</comment>
<keyword evidence="7" id="KW-0812">Transmembrane</keyword>
<proteinExistence type="inferred from homology"/>
<evidence type="ECO:0000256" key="7">
    <source>
        <dbReference type="SAM" id="Phobius"/>
    </source>
</evidence>
<dbReference type="PROSITE" id="PS50885">
    <property type="entry name" value="HAMP"/>
    <property type="match status" value="2"/>
</dbReference>
<feature type="domain" description="HAMP" evidence="9">
    <location>
        <begin position="217"/>
        <end position="270"/>
    </location>
</feature>
<evidence type="ECO:0000256" key="1">
    <source>
        <dbReference type="ARBA" id="ARBA00004370"/>
    </source>
</evidence>
<dbReference type="CDD" id="cd11386">
    <property type="entry name" value="MCP_signal"/>
    <property type="match status" value="1"/>
</dbReference>
<name>A0A7W6NJJ7_9HYPH</name>
<keyword evidence="11" id="KW-1185">Reference proteome</keyword>
<keyword evidence="5" id="KW-0175">Coiled coil</keyword>
<comment type="caution">
    <text evidence="10">The sequence shown here is derived from an EMBL/GenBank/DDBJ whole genome shotgun (WGS) entry which is preliminary data.</text>
</comment>
<dbReference type="SMART" id="SM00304">
    <property type="entry name" value="HAMP"/>
    <property type="match status" value="2"/>
</dbReference>
<dbReference type="Gene3D" id="1.10.8.500">
    <property type="entry name" value="HAMP domain in histidine kinase"/>
    <property type="match status" value="1"/>
</dbReference>
<dbReference type="GO" id="GO:0007165">
    <property type="term" value="P:signal transduction"/>
    <property type="evidence" value="ECO:0007669"/>
    <property type="project" value="UniProtKB-KW"/>
</dbReference>
<dbReference type="Gene3D" id="1.10.287.950">
    <property type="entry name" value="Methyl-accepting chemotaxis protein"/>
    <property type="match status" value="1"/>
</dbReference>
<dbReference type="SMART" id="SM00283">
    <property type="entry name" value="MA"/>
    <property type="match status" value="1"/>
</dbReference>
<keyword evidence="7" id="KW-1133">Transmembrane helix</keyword>
<dbReference type="Proteomes" id="UP000528286">
    <property type="component" value="Unassembled WGS sequence"/>
</dbReference>
<organism evidence="10 11">
    <name type="scientific">Gellertiella hungarica</name>
    <dbReference type="NCBI Taxonomy" id="1572859"/>
    <lineage>
        <taxon>Bacteria</taxon>
        <taxon>Pseudomonadati</taxon>
        <taxon>Pseudomonadota</taxon>
        <taxon>Alphaproteobacteria</taxon>
        <taxon>Hyphomicrobiales</taxon>
        <taxon>Rhizobiaceae</taxon>
        <taxon>Gellertiella</taxon>
    </lineage>
</organism>
<keyword evidence="4" id="KW-0807">Transducer</keyword>
<keyword evidence="2" id="KW-0145">Chemotaxis</keyword>
<feature type="coiled-coil region" evidence="5">
    <location>
        <begin position="328"/>
        <end position="394"/>
    </location>
</feature>
<dbReference type="EMBL" id="JACIEZ010000001">
    <property type="protein sequence ID" value="MBB4063564.1"/>
    <property type="molecule type" value="Genomic_DNA"/>
</dbReference>
<dbReference type="Pfam" id="PF00015">
    <property type="entry name" value="MCPsignal"/>
    <property type="match status" value="1"/>
</dbReference>
<dbReference type="GO" id="GO:0006935">
    <property type="term" value="P:chemotaxis"/>
    <property type="evidence" value="ECO:0007669"/>
    <property type="project" value="UniProtKB-KW"/>
</dbReference>
<comment type="subcellular location">
    <subcellularLocation>
        <location evidence="1">Membrane</location>
    </subcellularLocation>
</comment>
<dbReference type="SUPFAM" id="SSF158472">
    <property type="entry name" value="HAMP domain-like"/>
    <property type="match status" value="1"/>
</dbReference>
<dbReference type="Pfam" id="PF00672">
    <property type="entry name" value="HAMP"/>
    <property type="match status" value="1"/>
</dbReference>